<evidence type="ECO:0000256" key="11">
    <source>
        <dbReference type="SAM" id="Phobius"/>
    </source>
</evidence>
<dbReference type="Pfam" id="PF02699">
    <property type="entry name" value="YajC"/>
    <property type="match status" value="1"/>
</dbReference>
<evidence type="ECO:0000256" key="5">
    <source>
        <dbReference type="ARBA" id="ARBA00022475"/>
    </source>
</evidence>
<keyword evidence="5" id="KW-1003">Cell membrane</keyword>
<evidence type="ECO:0000256" key="4">
    <source>
        <dbReference type="ARBA" id="ARBA00022448"/>
    </source>
</evidence>
<dbReference type="PRINTS" id="PR01853">
    <property type="entry name" value="YAJCTRNLCASE"/>
</dbReference>
<keyword evidence="13" id="KW-1185">Reference proteome</keyword>
<dbReference type="EMBL" id="FWZU01000001">
    <property type="protein sequence ID" value="SME91710.1"/>
    <property type="molecule type" value="Genomic_DNA"/>
</dbReference>
<evidence type="ECO:0000313" key="13">
    <source>
        <dbReference type="Proteomes" id="UP000192906"/>
    </source>
</evidence>
<dbReference type="OrthoDB" id="9811406at2"/>
<dbReference type="NCBIfam" id="TIGR00739">
    <property type="entry name" value="yajC"/>
    <property type="match status" value="1"/>
</dbReference>
<feature type="transmembrane region" description="Helical" evidence="11">
    <location>
        <begin position="20"/>
        <end position="43"/>
    </location>
</feature>
<keyword evidence="9" id="KW-0811">Translocation</keyword>
<dbReference type="PANTHER" id="PTHR33909">
    <property type="entry name" value="SEC TRANSLOCON ACCESSORY COMPLEX SUBUNIT YAJC"/>
    <property type="match status" value="1"/>
</dbReference>
<dbReference type="InterPro" id="IPR003849">
    <property type="entry name" value="Preprotein_translocase_YajC"/>
</dbReference>
<dbReference type="GO" id="GO:0005886">
    <property type="term" value="C:plasma membrane"/>
    <property type="evidence" value="ECO:0007669"/>
    <property type="project" value="UniProtKB-SubCell"/>
</dbReference>
<dbReference type="Proteomes" id="UP000192906">
    <property type="component" value="Unassembled WGS sequence"/>
</dbReference>
<keyword evidence="7" id="KW-0653">Protein transport</keyword>
<name>A0A1X7C888_9BACT</name>
<organism evidence="12 13">
    <name type="scientific">Desulfovibrio gilichinskyi</name>
    <dbReference type="NCBI Taxonomy" id="1519643"/>
    <lineage>
        <taxon>Bacteria</taxon>
        <taxon>Pseudomonadati</taxon>
        <taxon>Thermodesulfobacteriota</taxon>
        <taxon>Desulfovibrionia</taxon>
        <taxon>Desulfovibrionales</taxon>
        <taxon>Desulfovibrionaceae</taxon>
        <taxon>Desulfovibrio</taxon>
    </lineage>
</organism>
<dbReference type="AlphaFoldDB" id="A0A1X7C888"/>
<keyword evidence="10 11" id="KW-0472">Membrane</keyword>
<evidence type="ECO:0000256" key="3">
    <source>
        <dbReference type="ARBA" id="ARBA00014962"/>
    </source>
</evidence>
<keyword evidence="6 11" id="KW-0812">Transmembrane</keyword>
<evidence type="ECO:0000256" key="6">
    <source>
        <dbReference type="ARBA" id="ARBA00022692"/>
    </source>
</evidence>
<accession>A0A1X7C888</accession>
<evidence type="ECO:0000313" key="12">
    <source>
        <dbReference type="EMBL" id="SME91710.1"/>
    </source>
</evidence>
<evidence type="ECO:0000256" key="1">
    <source>
        <dbReference type="ARBA" id="ARBA00004162"/>
    </source>
</evidence>
<protein>
    <recommendedName>
        <fullName evidence="3">Sec translocon accessory complex subunit YajC</fullName>
    </recommendedName>
</protein>
<gene>
    <name evidence="12" type="ORF">SAMN06295933_0477</name>
</gene>
<evidence type="ECO:0000256" key="10">
    <source>
        <dbReference type="ARBA" id="ARBA00023136"/>
    </source>
</evidence>
<comment type="subcellular location">
    <subcellularLocation>
        <location evidence="1">Cell membrane</location>
        <topology evidence="1">Single-pass membrane protein</topology>
    </subcellularLocation>
</comment>
<dbReference type="GO" id="GO:0015031">
    <property type="term" value="P:protein transport"/>
    <property type="evidence" value="ECO:0007669"/>
    <property type="project" value="UniProtKB-KW"/>
</dbReference>
<evidence type="ECO:0000256" key="2">
    <source>
        <dbReference type="ARBA" id="ARBA00006742"/>
    </source>
</evidence>
<evidence type="ECO:0000256" key="7">
    <source>
        <dbReference type="ARBA" id="ARBA00022927"/>
    </source>
</evidence>
<keyword evidence="8 11" id="KW-1133">Transmembrane helix</keyword>
<keyword evidence="4" id="KW-0813">Transport</keyword>
<evidence type="ECO:0000256" key="9">
    <source>
        <dbReference type="ARBA" id="ARBA00023010"/>
    </source>
</evidence>
<dbReference type="RefSeq" id="WP_085097734.1">
    <property type="nucleotide sequence ID" value="NZ_FWZU01000001.1"/>
</dbReference>
<dbReference type="STRING" id="1519643.SAMN06295933_0477"/>
<comment type="similarity">
    <text evidence="2">Belongs to the YajC family.</text>
</comment>
<sequence length="116" mass="12384">MFFDKIAHAMGSMGGGQGQAGPAGALGSFLPLILMFAIFYFLLIRPQQKKAKQHKEMLAGLQKGDRILTGGGLYGRIVAVNGDELTVELAEGFQVKVDRGYVAGMAVPAKEEKKGK</sequence>
<dbReference type="PANTHER" id="PTHR33909:SF1">
    <property type="entry name" value="SEC TRANSLOCON ACCESSORY COMPLEX SUBUNIT YAJC"/>
    <property type="match status" value="1"/>
</dbReference>
<evidence type="ECO:0000256" key="8">
    <source>
        <dbReference type="ARBA" id="ARBA00022989"/>
    </source>
</evidence>
<proteinExistence type="inferred from homology"/>
<reference evidence="13" key="1">
    <citation type="submission" date="2017-04" db="EMBL/GenBank/DDBJ databases">
        <authorList>
            <person name="Varghese N."/>
            <person name="Submissions S."/>
        </authorList>
    </citation>
    <scope>NUCLEOTIDE SEQUENCE [LARGE SCALE GENOMIC DNA]</scope>
    <source>
        <strain evidence="13">K3S</strain>
    </source>
</reference>
<dbReference type="SMART" id="SM01323">
    <property type="entry name" value="YajC"/>
    <property type="match status" value="1"/>
</dbReference>